<gene>
    <name evidence="2" type="ORF">Q9L58_000048</name>
</gene>
<evidence type="ECO:0000313" key="3">
    <source>
        <dbReference type="Proteomes" id="UP001447188"/>
    </source>
</evidence>
<feature type="region of interest" description="Disordered" evidence="1">
    <location>
        <begin position="1"/>
        <end position="172"/>
    </location>
</feature>
<comment type="caution">
    <text evidence="2">The sequence shown here is derived from an EMBL/GenBank/DDBJ whole genome shotgun (WGS) entry which is preliminary data.</text>
</comment>
<evidence type="ECO:0000256" key="1">
    <source>
        <dbReference type="SAM" id="MobiDB-lite"/>
    </source>
</evidence>
<dbReference type="PANTHER" id="PTHR40012">
    <property type="entry name" value="AUTOPHAGY-RELATED PROTEIN 29"/>
    <property type="match status" value="1"/>
</dbReference>
<keyword evidence="3" id="KW-1185">Reference proteome</keyword>
<feature type="compositionally biased region" description="Polar residues" evidence="1">
    <location>
        <begin position="151"/>
        <end position="172"/>
    </location>
</feature>
<dbReference type="InterPro" id="IPR039113">
    <property type="entry name" value="ATG29"/>
</dbReference>
<dbReference type="EMBL" id="JBBBZM010000001">
    <property type="protein sequence ID" value="KAL0640743.1"/>
    <property type="molecule type" value="Genomic_DNA"/>
</dbReference>
<reference evidence="2 3" key="1">
    <citation type="submission" date="2024-02" db="EMBL/GenBank/DDBJ databases">
        <title>Discinaceae phylogenomics.</title>
        <authorList>
            <person name="Dirks A.C."/>
            <person name="James T.Y."/>
        </authorList>
    </citation>
    <scope>NUCLEOTIDE SEQUENCE [LARGE SCALE GENOMIC DNA]</scope>
    <source>
        <strain evidence="2 3">ACD0624</strain>
    </source>
</reference>
<organism evidence="2 3">
    <name type="scientific">Discina gigas</name>
    <dbReference type="NCBI Taxonomy" id="1032678"/>
    <lineage>
        <taxon>Eukaryota</taxon>
        <taxon>Fungi</taxon>
        <taxon>Dikarya</taxon>
        <taxon>Ascomycota</taxon>
        <taxon>Pezizomycotina</taxon>
        <taxon>Pezizomycetes</taxon>
        <taxon>Pezizales</taxon>
        <taxon>Discinaceae</taxon>
        <taxon>Discina</taxon>
    </lineage>
</organism>
<feature type="compositionally biased region" description="Low complexity" evidence="1">
    <location>
        <begin position="15"/>
        <end position="30"/>
    </location>
</feature>
<dbReference type="PANTHER" id="PTHR40012:SF1">
    <property type="entry name" value="AUTOPHAGY-RELATED PROTEIN 29"/>
    <property type="match status" value="1"/>
</dbReference>
<evidence type="ECO:0000313" key="2">
    <source>
        <dbReference type="EMBL" id="KAL0640743.1"/>
    </source>
</evidence>
<sequence>MPVDPPSIPSPEQLSSASEDYTESSTASASSDDEDDGNRLVRKLPPFLKKGVGSSSDEDDGDEEPAFLPFSQADKPITSGDDTGMAGTVTLRRRVSAAGTIRGKEAVRPGLRPVVDPSLEGEGTIKARRQRNTPTMPPMGSPRRLPVDSAGLSTGPNSPSMGSSFSDLSDTSVTQSAMEEAYLSTMQAGGMASRMSSISQAVRSRYFPSN</sequence>
<accession>A0ABR3GXZ5</accession>
<feature type="compositionally biased region" description="Acidic residues" evidence="1">
    <location>
        <begin position="56"/>
        <end position="65"/>
    </location>
</feature>
<protein>
    <submittedName>
        <fullName evidence="2">Uncharacterized protein</fullName>
    </submittedName>
</protein>
<proteinExistence type="predicted"/>
<name>A0ABR3GXZ5_9PEZI</name>
<dbReference type="Proteomes" id="UP001447188">
    <property type="component" value="Unassembled WGS sequence"/>
</dbReference>